<dbReference type="InterPro" id="IPR008700">
    <property type="entry name" value="TypeIII_avirulence_cleave"/>
</dbReference>
<dbReference type="Pfam" id="PF05627">
    <property type="entry name" value="AvrRpt-cleavage"/>
    <property type="match status" value="2"/>
</dbReference>
<feature type="domain" description="RIN4 pathogenic type III effector avirulence factor Avr cleavage site" evidence="2">
    <location>
        <begin position="58"/>
        <end position="91"/>
    </location>
</feature>
<evidence type="ECO:0000256" key="1">
    <source>
        <dbReference type="SAM" id="MobiDB-lite"/>
    </source>
</evidence>
<dbReference type="PANTHER" id="PTHR33159:SF6">
    <property type="entry name" value="RPM1-INTERACTING PROTEIN 4"/>
    <property type="match status" value="1"/>
</dbReference>
<feature type="region of interest" description="Disordered" evidence="1">
    <location>
        <begin position="1"/>
        <end position="31"/>
    </location>
</feature>
<accession>A0A8J5F1T5</accession>
<proteinExistence type="predicted"/>
<dbReference type="Proteomes" id="UP000734854">
    <property type="component" value="Unassembled WGS sequence"/>
</dbReference>
<dbReference type="InterPro" id="IPR040387">
    <property type="entry name" value="RIN4/NOI4"/>
</dbReference>
<protein>
    <recommendedName>
        <fullName evidence="2">RIN4 pathogenic type III effector avirulence factor Avr cleavage site domain-containing protein</fullName>
    </recommendedName>
</protein>
<evidence type="ECO:0000259" key="2">
    <source>
        <dbReference type="Pfam" id="PF05627"/>
    </source>
</evidence>
<comment type="caution">
    <text evidence="3">The sequence shown here is derived from an EMBL/GenBank/DDBJ whole genome shotgun (WGS) entry which is preliminary data.</text>
</comment>
<feature type="compositionally biased region" description="Basic and acidic residues" evidence="1">
    <location>
        <begin position="1"/>
        <end position="17"/>
    </location>
</feature>
<organism evidence="3 4">
    <name type="scientific">Zingiber officinale</name>
    <name type="common">Ginger</name>
    <name type="synonym">Amomum zingiber</name>
    <dbReference type="NCBI Taxonomy" id="94328"/>
    <lineage>
        <taxon>Eukaryota</taxon>
        <taxon>Viridiplantae</taxon>
        <taxon>Streptophyta</taxon>
        <taxon>Embryophyta</taxon>
        <taxon>Tracheophyta</taxon>
        <taxon>Spermatophyta</taxon>
        <taxon>Magnoliopsida</taxon>
        <taxon>Liliopsida</taxon>
        <taxon>Zingiberales</taxon>
        <taxon>Zingiberaceae</taxon>
        <taxon>Zingiber</taxon>
    </lineage>
</organism>
<dbReference type="EMBL" id="JACMSC010000017">
    <property type="protein sequence ID" value="KAG6480127.1"/>
    <property type="molecule type" value="Genomic_DNA"/>
</dbReference>
<evidence type="ECO:0000313" key="3">
    <source>
        <dbReference type="EMBL" id="KAG6480127.1"/>
    </source>
</evidence>
<gene>
    <name evidence="3" type="ORF">ZIOFF_063605</name>
</gene>
<dbReference type="PANTHER" id="PTHR33159">
    <property type="entry name" value="RPM1-INTERACTING PROTEIN 4 (RIN4) FAMILY PROTEIN"/>
    <property type="match status" value="1"/>
</dbReference>
<feature type="domain" description="RIN4 pathogenic type III effector avirulence factor Avr cleavage site" evidence="2">
    <location>
        <begin position="224"/>
        <end position="255"/>
    </location>
</feature>
<feature type="compositionally biased region" description="Polar residues" evidence="1">
    <location>
        <begin position="269"/>
        <end position="281"/>
    </location>
</feature>
<dbReference type="AlphaFoldDB" id="A0A8J5F1T5"/>
<keyword evidence="4" id="KW-1185">Reference proteome</keyword>
<evidence type="ECO:0000313" key="4">
    <source>
        <dbReference type="Proteomes" id="UP000734854"/>
    </source>
</evidence>
<reference evidence="3 4" key="1">
    <citation type="submission" date="2020-08" db="EMBL/GenBank/DDBJ databases">
        <title>Plant Genome Project.</title>
        <authorList>
            <person name="Zhang R.-G."/>
        </authorList>
    </citation>
    <scope>NUCLEOTIDE SEQUENCE [LARGE SCALE GENOMIC DNA]</scope>
    <source>
        <tissue evidence="3">Rhizome</tissue>
    </source>
</reference>
<name>A0A8J5F1T5_ZINOF</name>
<sequence>MVRLTENNRGREESERAPKRKGGAFPNLVFRSGFRDPSGSMAVMSKRQESTSICSIQGTHVPKFGNWEGDEAVDTVSFPYTQYFEKARKGRMGTKAVNADNPHDNPEEFHAGATLIHVPPLTSSPHQGGSPLHHDPIIHKHTIDSPNNRYEDQMPSGDYQSRLHQVGDGSDYKGNASPLHPHYQMNNNVYSTSEGLSEGNYGSMSNSPGGLRMAGVGDENTIKKGQAVPKFGEWNEDLYMADGYSVIFSKVREDKEKEGRQTRPATVPNVPNNTTADNSQENSHESACDSGSIILYKTNIGILARALAGAKSELSSKLRKA</sequence>
<feature type="region of interest" description="Disordered" evidence="1">
    <location>
        <begin position="255"/>
        <end position="286"/>
    </location>
</feature>
<dbReference type="GO" id="GO:0005886">
    <property type="term" value="C:plasma membrane"/>
    <property type="evidence" value="ECO:0007669"/>
    <property type="project" value="TreeGrafter"/>
</dbReference>